<dbReference type="GO" id="GO:0004930">
    <property type="term" value="F:G protein-coupled receptor activity"/>
    <property type="evidence" value="ECO:0007669"/>
    <property type="project" value="UniProtKB-KW"/>
</dbReference>
<dbReference type="InterPro" id="IPR000276">
    <property type="entry name" value="GPCR_Rhodpsn"/>
</dbReference>
<dbReference type="Gene3D" id="1.20.1070.10">
    <property type="entry name" value="Rhodopsin 7-helix transmembrane proteins"/>
    <property type="match status" value="1"/>
</dbReference>
<keyword evidence="2" id="KW-1003">Cell membrane</keyword>
<name>A0A0K0EVW7_STRVS</name>
<keyword evidence="5 8" id="KW-0472">Membrane</keyword>
<dbReference type="SUPFAM" id="SSF81321">
    <property type="entry name" value="Family A G protein-coupled receptor-like"/>
    <property type="match status" value="1"/>
</dbReference>
<evidence type="ECO:0000313" key="10">
    <source>
        <dbReference type="Proteomes" id="UP000035680"/>
    </source>
</evidence>
<evidence type="ECO:0000256" key="6">
    <source>
        <dbReference type="ARBA" id="ARBA00023170"/>
    </source>
</evidence>
<feature type="transmembrane region" description="Helical" evidence="8">
    <location>
        <begin position="111"/>
        <end position="131"/>
    </location>
</feature>
<dbReference type="GO" id="GO:0032870">
    <property type="term" value="P:cellular response to hormone stimulus"/>
    <property type="evidence" value="ECO:0007669"/>
    <property type="project" value="TreeGrafter"/>
</dbReference>
<reference evidence="10" key="1">
    <citation type="submission" date="2014-07" db="EMBL/GenBank/DDBJ databases">
        <authorList>
            <person name="Martin A.A"/>
            <person name="De Silva N."/>
        </authorList>
    </citation>
    <scope>NUCLEOTIDE SEQUENCE</scope>
</reference>
<evidence type="ECO:0000256" key="2">
    <source>
        <dbReference type="ARBA" id="ARBA00022475"/>
    </source>
</evidence>
<dbReference type="PROSITE" id="PS50262">
    <property type="entry name" value="G_PROTEIN_RECEP_F1_2"/>
    <property type="match status" value="1"/>
</dbReference>
<evidence type="ECO:0000256" key="5">
    <source>
        <dbReference type="ARBA" id="ARBA00023136"/>
    </source>
</evidence>
<dbReference type="Proteomes" id="UP000035680">
    <property type="component" value="Unassembled WGS sequence"/>
</dbReference>
<sequence>MSMTSVNCSIPKFKVPSTTIDMNIKVIVTCYSIVFLFAFVGNVTMFLILTRNHRARRKRVHMLLFHNTVAHLFVTLLYIPKEIIHKLTIIWSAGDLLCKACKFMDVFGVTLSAYVLICICLDRFVTIYFPFKFLKGSRLVKIFLGTAWIMAILTCLPSLFIFEVVPHPCSSEENPYYQCVSKNLVDNNYTPWVMGFSILNLFEVYIIPLIFIVLCYGAILMKIRRSSDKSKNNQKNGKLTLRSTGRDNMKIARNRTLKMTLIIVIAFLACWTPYSLMTLQHFLSLPGPIFMTKWPLFKPLIYAFAVFNSAISPYLYGYFSFNLKEELGYLIHCEWNPQPVKKNFSATTKSECEGKISVKYRNIGRNEQIHI</sequence>
<dbReference type="GO" id="GO:0005886">
    <property type="term" value="C:plasma membrane"/>
    <property type="evidence" value="ECO:0007669"/>
    <property type="project" value="UniProtKB-SubCell"/>
</dbReference>
<keyword evidence="7" id="KW-0297">G-protein coupled receptor</keyword>
<evidence type="ECO:0000256" key="4">
    <source>
        <dbReference type="ARBA" id="ARBA00022989"/>
    </source>
</evidence>
<dbReference type="Pfam" id="PF00001">
    <property type="entry name" value="7tm_1"/>
    <property type="match status" value="1"/>
</dbReference>
<dbReference type="PANTHER" id="PTHR24241">
    <property type="entry name" value="NEUROPEPTIDE RECEPTOR-RELATED G-PROTEIN COUPLED RECEPTOR"/>
    <property type="match status" value="1"/>
</dbReference>
<feature type="transmembrane region" description="Helical" evidence="8">
    <location>
        <begin position="299"/>
        <end position="319"/>
    </location>
</feature>
<keyword evidence="6 7" id="KW-0675">Receptor</keyword>
<feature type="transmembrane region" description="Helical" evidence="8">
    <location>
        <begin position="60"/>
        <end position="79"/>
    </location>
</feature>
<dbReference type="WBParaSite" id="SVE_0066600.1">
    <property type="protein sequence ID" value="SVE_0066600.1"/>
    <property type="gene ID" value="SVE_0066600"/>
</dbReference>
<dbReference type="PROSITE" id="PS00237">
    <property type="entry name" value="G_PROTEIN_RECEP_F1_1"/>
    <property type="match status" value="1"/>
</dbReference>
<dbReference type="InterPro" id="IPR017452">
    <property type="entry name" value="GPCR_Rhodpsn_7TM"/>
</dbReference>
<evidence type="ECO:0000259" key="9">
    <source>
        <dbReference type="PROSITE" id="PS50262"/>
    </source>
</evidence>
<evidence type="ECO:0000256" key="8">
    <source>
        <dbReference type="SAM" id="Phobius"/>
    </source>
</evidence>
<evidence type="ECO:0000256" key="1">
    <source>
        <dbReference type="ARBA" id="ARBA00004651"/>
    </source>
</evidence>
<keyword evidence="10" id="KW-1185">Reference proteome</keyword>
<comment type="similarity">
    <text evidence="7">Belongs to the G-protein coupled receptor 1 family.</text>
</comment>
<dbReference type="PRINTS" id="PR00237">
    <property type="entry name" value="GPCRRHODOPSN"/>
</dbReference>
<keyword evidence="3 7" id="KW-0812">Transmembrane</keyword>
<feature type="transmembrane region" description="Helical" evidence="8">
    <location>
        <begin position="192"/>
        <end position="221"/>
    </location>
</feature>
<keyword evidence="7" id="KW-0807">Transducer</keyword>
<organism evidence="10 11">
    <name type="scientific">Strongyloides venezuelensis</name>
    <name type="common">Threadworm</name>
    <dbReference type="NCBI Taxonomy" id="75913"/>
    <lineage>
        <taxon>Eukaryota</taxon>
        <taxon>Metazoa</taxon>
        <taxon>Ecdysozoa</taxon>
        <taxon>Nematoda</taxon>
        <taxon>Chromadorea</taxon>
        <taxon>Rhabditida</taxon>
        <taxon>Tylenchina</taxon>
        <taxon>Panagrolaimomorpha</taxon>
        <taxon>Strongyloidoidea</taxon>
        <taxon>Strongyloididae</taxon>
        <taxon>Strongyloides</taxon>
    </lineage>
</organism>
<feature type="domain" description="G-protein coupled receptors family 1 profile" evidence="9">
    <location>
        <begin position="41"/>
        <end position="316"/>
    </location>
</feature>
<evidence type="ECO:0000256" key="7">
    <source>
        <dbReference type="RuleBase" id="RU000688"/>
    </source>
</evidence>
<keyword evidence="4 8" id="KW-1133">Transmembrane helix</keyword>
<feature type="transmembrane region" description="Helical" evidence="8">
    <location>
        <begin position="26"/>
        <end position="48"/>
    </location>
</feature>
<protein>
    <submittedName>
        <fullName evidence="11">Gonadotropin-releasing hormone receptor (inferred by orthology to a human protein)</fullName>
    </submittedName>
</protein>
<dbReference type="PANTHER" id="PTHR24241:SF59">
    <property type="entry name" value="ADIPOKINETIC HORMONE RECEPTOR, ISOFORM C"/>
    <property type="match status" value="1"/>
</dbReference>
<accession>A0A0K0EVW7</accession>
<dbReference type="AlphaFoldDB" id="A0A0K0EVW7"/>
<comment type="subcellular location">
    <subcellularLocation>
        <location evidence="1">Cell membrane</location>
        <topology evidence="1">Multi-pass membrane protein</topology>
    </subcellularLocation>
</comment>
<evidence type="ECO:0000256" key="3">
    <source>
        <dbReference type="ARBA" id="ARBA00022692"/>
    </source>
</evidence>
<reference evidence="11" key="2">
    <citation type="submission" date="2015-08" db="UniProtKB">
        <authorList>
            <consortium name="WormBaseParasite"/>
        </authorList>
    </citation>
    <scope>IDENTIFICATION</scope>
</reference>
<proteinExistence type="inferred from homology"/>
<dbReference type="STRING" id="75913.A0A0K0EVW7"/>
<feature type="transmembrane region" description="Helical" evidence="8">
    <location>
        <begin position="259"/>
        <end position="279"/>
    </location>
</feature>
<evidence type="ECO:0000313" key="11">
    <source>
        <dbReference type="WBParaSite" id="SVE_0066600.1"/>
    </source>
</evidence>
<feature type="transmembrane region" description="Helical" evidence="8">
    <location>
        <begin position="143"/>
        <end position="162"/>
    </location>
</feature>
<dbReference type="GO" id="GO:0042277">
    <property type="term" value="F:peptide binding"/>
    <property type="evidence" value="ECO:0007669"/>
    <property type="project" value="TreeGrafter"/>
</dbReference>